<organism evidence="1 2">
    <name type="scientific">Cohnella faecalis</name>
    <dbReference type="NCBI Taxonomy" id="2315694"/>
    <lineage>
        <taxon>Bacteria</taxon>
        <taxon>Bacillati</taxon>
        <taxon>Bacillota</taxon>
        <taxon>Bacilli</taxon>
        <taxon>Bacillales</taxon>
        <taxon>Paenibacillaceae</taxon>
        <taxon>Cohnella</taxon>
    </lineage>
</organism>
<gene>
    <name evidence="1" type="ORF">D3H35_02990</name>
</gene>
<dbReference type="Proteomes" id="UP000266340">
    <property type="component" value="Unassembled WGS sequence"/>
</dbReference>
<name>A0A398CV08_9BACL</name>
<dbReference type="EMBL" id="QXJM01000016">
    <property type="protein sequence ID" value="RIE05109.1"/>
    <property type="molecule type" value="Genomic_DNA"/>
</dbReference>
<protein>
    <submittedName>
        <fullName evidence="1">Uncharacterized protein</fullName>
    </submittedName>
</protein>
<dbReference type="AlphaFoldDB" id="A0A398CV08"/>
<reference evidence="1 2" key="1">
    <citation type="submission" date="2018-09" db="EMBL/GenBank/DDBJ databases">
        <title>Cohnella cavernae sp. nov., isolated from a karst cave.</title>
        <authorList>
            <person name="Zhu H."/>
        </authorList>
    </citation>
    <scope>NUCLEOTIDE SEQUENCE [LARGE SCALE GENOMIC DNA]</scope>
    <source>
        <strain evidence="1 2">K2E09-144</strain>
    </source>
</reference>
<evidence type="ECO:0000313" key="1">
    <source>
        <dbReference type="EMBL" id="RIE05109.1"/>
    </source>
</evidence>
<keyword evidence="2" id="KW-1185">Reference proteome</keyword>
<accession>A0A398CV08</accession>
<proteinExistence type="predicted"/>
<dbReference type="RefSeq" id="WP_119147708.1">
    <property type="nucleotide sequence ID" value="NZ_QXJM01000016.1"/>
</dbReference>
<evidence type="ECO:0000313" key="2">
    <source>
        <dbReference type="Proteomes" id="UP000266340"/>
    </source>
</evidence>
<sequence length="222" mass="25888">MTICFHCTKLGFVMKQHSLSVADIESPEVLIVGYKRQKELACGECGRVLFPEEMYFEDERDYESFVRKTLDAIAEKISAQLDYCSRCDGYDIERSIYLVNKGEARDLIKEGAYGQTVWEFMSDNDIPERYFNEIRKRLCCRNCGRRDLEIGQRVYSEDDMDSFWGRKLISFAFSYGINIGSADLEEFRTHLYYRPMLAMQHEVGGKYSQPFNGNSKRAPTIR</sequence>
<dbReference type="OrthoDB" id="2794062at2"/>
<comment type="caution">
    <text evidence="1">The sequence shown here is derived from an EMBL/GenBank/DDBJ whole genome shotgun (WGS) entry which is preliminary data.</text>
</comment>